<evidence type="ECO:0000256" key="1">
    <source>
        <dbReference type="SAM" id="MobiDB-lite"/>
    </source>
</evidence>
<proteinExistence type="predicted"/>
<dbReference type="RefSeq" id="WP_248343496.1">
    <property type="nucleotide sequence ID" value="NZ_AP025592.1"/>
</dbReference>
<evidence type="ECO:0000313" key="2">
    <source>
        <dbReference type="EMBL" id="BDG06912.1"/>
    </source>
</evidence>
<dbReference type="Pfam" id="PF02620">
    <property type="entry name" value="YceD"/>
    <property type="match status" value="1"/>
</dbReference>
<evidence type="ECO:0000313" key="3">
    <source>
        <dbReference type="Proteomes" id="UP001162734"/>
    </source>
</evidence>
<feature type="region of interest" description="Disordered" evidence="1">
    <location>
        <begin position="94"/>
        <end position="114"/>
    </location>
</feature>
<gene>
    <name evidence="2" type="ORF">AMPC_00250</name>
</gene>
<dbReference type="InterPro" id="IPR003772">
    <property type="entry name" value="YceD"/>
</dbReference>
<feature type="compositionally biased region" description="Acidic residues" evidence="1">
    <location>
        <begin position="94"/>
        <end position="105"/>
    </location>
</feature>
<dbReference type="EMBL" id="AP025592">
    <property type="protein sequence ID" value="BDG06912.1"/>
    <property type="molecule type" value="Genomic_DNA"/>
</dbReference>
<dbReference type="PANTHER" id="PTHR34374:SF1">
    <property type="entry name" value="LARGE RIBOSOMAL RNA SUBUNIT ACCUMULATION PROTEIN YCED HOMOLOG 1, CHLOROPLASTIC"/>
    <property type="match status" value="1"/>
</dbReference>
<evidence type="ECO:0008006" key="4">
    <source>
        <dbReference type="Google" id="ProtNLM"/>
    </source>
</evidence>
<protein>
    <recommendedName>
        <fullName evidence="4">DUF177 domain-containing protein</fullName>
    </recommendedName>
</protein>
<organism evidence="2 3">
    <name type="scientific">Anaeromyxobacter paludicola</name>
    <dbReference type="NCBI Taxonomy" id="2918171"/>
    <lineage>
        <taxon>Bacteria</taxon>
        <taxon>Pseudomonadati</taxon>
        <taxon>Myxococcota</taxon>
        <taxon>Myxococcia</taxon>
        <taxon>Myxococcales</taxon>
        <taxon>Cystobacterineae</taxon>
        <taxon>Anaeromyxobacteraceae</taxon>
        <taxon>Anaeromyxobacter</taxon>
    </lineage>
</organism>
<reference evidence="3" key="1">
    <citation type="journal article" date="2022" name="Int. J. Syst. Evol. Microbiol.">
        <title>Anaeromyxobacter oryzae sp. nov., Anaeromyxobacter diazotrophicus sp. nov. and Anaeromyxobacter paludicola sp. nov., isolated from paddy soils.</title>
        <authorList>
            <person name="Itoh H."/>
            <person name="Xu Z."/>
            <person name="Mise K."/>
            <person name="Masuda Y."/>
            <person name="Ushijima N."/>
            <person name="Hayakawa C."/>
            <person name="Shiratori Y."/>
            <person name="Senoo K."/>
        </authorList>
    </citation>
    <scope>NUCLEOTIDE SEQUENCE [LARGE SCALE GENOMIC DNA]</scope>
    <source>
        <strain evidence="3">Red630</strain>
    </source>
</reference>
<sequence length="185" mass="20362">MRVNIDEIKDAGLERSWDLTAAEVDEMLAGDKAGYRSTGPTPVKAHLDKVGRRVVLKAHAAPELTVPCGRCLQPVKARVPVDFELTLVPADEYQDDAGEEKDEEGQVAGSFEPEAVDEETYTGKVIDLDPMVREQLLLALPGYPVCRDDCKGLCPKCGANLNERDCGCDRHVPDPRWAGLEKFKK</sequence>
<name>A0ABM7X523_9BACT</name>
<accession>A0ABM7X523</accession>
<dbReference type="Proteomes" id="UP001162734">
    <property type="component" value="Chromosome"/>
</dbReference>
<keyword evidence="3" id="KW-1185">Reference proteome</keyword>
<dbReference type="PANTHER" id="PTHR34374">
    <property type="entry name" value="LARGE RIBOSOMAL RNA SUBUNIT ACCUMULATION PROTEIN YCED HOMOLOG 1, CHLOROPLASTIC"/>
    <property type="match status" value="1"/>
</dbReference>